<feature type="chain" id="PRO_5047427982" evidence="2">
    <location>
        <begin position="23"/>
        <end position="179"/>
    </location>
</feature>
<proteinExistence type="predicted"/>
<dbReference type="EMBL" id="CP080590">
    <property type="protein sequence ID" value="QYO77160.1"/>
    <property type="molecule type" value="Genomic_DNA"/>
</dbReference>
<dbReference type="Proteomes" id="UP000825799">
    <property type="component" value="Chromosome"/>
</dbReference>
<sequence length="179" mass="19399">MGPHRTAALIASALLLSGMPVAGQQVGWHYSPQPGEGDRASMGCARGSDAETFTCLVVRCEDDFTTGVHLYTSRPQGGLGAWEMTLDRETRQVEVLPDAAPYHGRVDDADGWLLDGLRHGTFAYLRHMADTGSGFAYIDLTGSFRAIEEALYWCAPRTPPAERNGDPDVGPETKNGEMQ</sequence>
<protein>
    <submittedName>
        <fullName evidence="3">Uncharacterized protein</fullName>
    </submittedName>
</protein>
<organism evidence="3 4">
    <name type="scientific">Devosia salina</name>
    <dbReference type="NCBI Taxonomy" id="2860336"/>
    <lineage>
        <taxon>Bacteria</taxon>
        <taxon>Pseudomonadati</taxon>
        <taxon>Pseudomonadota</taxon>
        <taxon>Alphaproteobacteria</taxon>
        <taxon>Hyphomicrobiales</taxon>
        <taxon>Devosiaceae</taxon>
        <taxon>Devosia</taxon>
    </lineage>
</organism>
<evidence type="ECO:0000313" key="4">
    <source>
        <dbReference type="Proteomes" id="UP000825799"/>
    </source>
</evidence>
<gene>
    <name evidence="3" type="ORF">K1X15_00705</name>
</gene>
<keyword evidence="4" id="KW-1185">Reference proteome</keyword>
<feature type="signal peptide" evidence="2">
    <location>
        <begin position="1"/>
        <end position="22"/>
    </location>
</feature>
<evidence type="ECO:0000313" key="3">
    <source>
        <dbReference type="EMBL" id="QYO77160.1"/>
    </source>
</evidence>
<evidence type="ECO:0000256" key="2">
    <source>
        <dbReference type="SAM" id="SignalP"/>
    </source>
</evidence>
<reference evidence="3 4" key="1">
    <citation type="submission" date="2021-08" db="EMBL/GenBank/DDBJ databases">
        <title>Devosia salina sp. nov., isolated from the South China Sea sediment.</title>
        <authorList>
            <person name="Zhou Z."/>
        </authorList>
    </citation>
    <scope>NUCLEOTIDE SEQUENCE [LARGE SCALE GENOMIC DNA]</scope>
    <source>
        <strain evidence="3 4">SCS-3</strain>
    </source>
</reference>
<keyword evidence="2" id="KW-0732">Signal</keyword>
<accession>A0ABX8WG13</accession>
<name>A0ABX8WG13_9HYPH</name>
<feature type="region of interest" description="Disordered" evidence="1">
    <location>
        <begin position="157"/>
        <end position="179"/>
    </location>
</feature>
<evidence type="ECO:0000256" key="1">
    <source>
        <dbReference type="SAM" id="MobiDB-lite"/>
    </source>
</evidence>
<dbReference type="RefSeq" id="WP_220305622.1">
    <property type="nucleotide sequence ID" value="NZ_CP080590.1"/>
</dbReference>